<proteinExistence type="predicted"/>
<sequence>MGVEKSSESSSSEIAQHAPKEHLFHGSSLDKAHEDEEQHEQENLAVSGKSSAVKHITEEGSATGVNKEKAVPDPNFIVILTNTLPLLPAALTFQITTHVFHIPHTPHHKLLVQRHVCIKNPVSNAFPQSNTISILHVFIITSFVNLVHFSPNTPFLERRLEHPSVKQVWPPSCCRTWRPDAEKRVDYDSMARGRPWSLRFCCRQFQKRVDYDSMARGRPWSLRFCCCQFQKRVDYASMARGRSWSLRFCCQFQKRVDYGSMARGRSWSLRFCCCQFQKRVDYGSMAREESKNKDWTMAAWLEVDHGNLDSVVVSFRREWTMAAWLEVDHSHLDSVVVSFRREWTMAAWLEVDHGHLDSVTKAHLGKEERYVKQWQSVIFIFGGPEPFYEVHSINMVHDPATNKVLYLLLPLLARNVQCSVKVLESVHVTYPGTGINLSSIAQQDAYDVCLVGSGGEMQWSFSPHCGDIRIGFML</sequence>
<name>A0A7R9J2Q6_TIMCA</name>
<organism evidence="2">
    <name type="scientific">Timema californicum</name>
    <name type="common">California timema</name>
    <name type="synonym">Walking stick</name>
    <dbReference type="NCBI Taxonomy" id="61474"/>
    <lineage>
        <taxon>Eukaryota</taxon>
        <taxon>Metazoa</taxon>
        <taxon>Ecdysozoa</taxon>
        <taxon>Arthropoda</taxon>
        <taxon>Hexapoda</taxon>
        <taxon>Insecta</taxon>
        <taxon>Pterygota</taxon>
        <taxon>Neoptera</taxon>
        <taxon>Polyneoptera</taxon>
        <taxon>Phasmatodea</taxon>
        <taxon>Timematodea</taxon>
        <taxon>Timematoidea</taxon>
        <taxon>Timematidae</taxon>
        <taxon>Timema</taxon>
    </lineage>
</organism>
<feature type="region of interest" description="Disordered" evidence="1">
    <location>
        <begin position="1"/>
        <end position="52"/>
    </location>
</feature>
<evidence type="ECO:0000313" key="2">
    <source>
        <dbReference type="EMBL" id="CAD7571235.1"/>
    </source>
</evidence>
<dbReference type="AlphaFoldDB" id="A0A7R9J2Q6"/>
<reference evidence="2" key="1">
    <citation type="submission" date="2020-11" db="EMBL/GenBank/DDBJ databases">
        <authorList>
            <person name="Tran Van P."/>
        </authorList>
    </citation>
    <scope>NUCLEOTIDE SEQUENCE</scope>
</reference>
<feature type="compositionally biased region" description="Basic and acidic residues" evidence="1">
    <location>
        <begin position="18"/>
        <end position="42"/>
    </location>
</feature>
<protein>
    <submittedName>
        <fullName evidence="2">(California timema) hypothetical protein</fullName>
    </submittedName>
</protein>
<dbReference type="EMBL" id="OE180398">
    <property type="protein sequence ID" value="CAD7571235.1"/>
    <property type="molecule type" value="Genomic_DNA"/>
</dbReference>
<gene>
    <name evidence="2" type="ORF">TCMB3V08_LOCUS3914</name>
</gene>
<evidence type="ECO:0000256" key="1">
    <source>
        <dbReference type="SAM" id="MobiDB-lite"/>
    </source>
</evidence>
<accession>A0A7R9J2Q6</accession>